<dbReference type="InterPro" id="IPR045152">
    <property type="entry name" value="EDC4-like"/>
</dbReference>
<evidence type="ECO:0000256" key="2">
    <source>
        <dbReference type="ARBA" id="ARBA00022490"/>
    </source>
</evidence>
<reference evidence="6 7" key="1">
    <citation type="journal article" date="2018" name="Front. Plant Sci.">
        <title>Red Clover (Trifolium pratense) and Zigzag Clover (T. medium) - A Picture of Genomic Similarities and Differences.</title>
        <authorList>
            <person name="Dluhosova J."/>
            <person name="Istvanek J."/>
            <person name="Nedelnik J."/>
            <person name="Repkova J."/>
        </authorList>
    </citation>
    <scope>NUCLEOTIDE SEQUENCE [LARGE SCALE GENOMIC DNA]</scope>
    <source>
        <strain evidence="7">cv. 10/8</strain>
        <tissue evidence="6">Leaf</tissue>
    </source>
</reference>
<keyword evidence="4" id="KW-0677">Repeat</keyword>
<evidence type="ECO:0000256" key="3">
    <source>
        <dbReference type="ARBA" id="ARBA00022574"/>
    </source>
</evidence>
<dbReference type="PANTHER" id="PTHR15598:SF5">
    <property type="entry name" value="ENHANCER OF MRNA-DECAPPING PROTEIN 4"/>
    <property type="match status" value="1"/>
</dbReference>
<sequence length="430" mass="45673">GTSDILPHGEHIVQVYCVQTLAIQQYALDLAQCLPPPSENVGLDKSDSSVSRDVITAEGFTSLESSAGRTSEISLPSSAPKTMMQASSTDSGLVARYPLSSGHIEAPISREISSSNIEAKTVTLAPSSSDADIVCVPSPPLPLSPRLSRKLSDFRSPQSNLSDHVGDQAVNDYSVERQMGTIHRNLSGQLSSDSKNDEKKIKQDDISTVLNPSVMFKQPTHLVTPSEITKASSSSETNMIDRMSEVETKIQDVVDVGNAEVEVKVVGEARPYQNDEFGRQGPQQNPVSDGKEKFFCSQASDLGIEMARECGAIGGETYITEQTGHVDSTGGDSLAQPSNAGEDGLQDLPKDVHEKVSDSSTSMVVPPSPAPNAKGKRQKGKNSQPSGPSSPSPSVCNSTDSSYEPNGISNLPSTENGLPQIMAMQDSINQ</sequence>
<dbReference type="EMBL" id="LXQA010020828">
    <property type="protein sequence ID" value="MCH91634.1"/>
    <property type="molecule type" value="Genomic_DNA"/>
</dbReference>
<feature type="compositionally biased region" description="Low complexity" evidence="5">
    <location>
        <begin position="383"/>
        <end position="402"/>
    </location>
</feature>
<keyword evidence="2" id="KW-0963">Cytoplasm</keyword>
<feature type="compositionally biased region" description="Polar residues" evidence="5">
    <location>
        <begin position="403"/>
        <end position="417"/>
    </location>
</feature>
<evidence type="ECO:0000256" key="1">
    <source>
        <dbReference type="ARBA" id="ARBA00004496"/>
    </source>
</evidence>
<keyword evidence="7" id="KW-1185">Reference proteome</keyword>
<feature type="region of interest" description="Disordered" evidence="5">
    <location>
        <begin position="272"/>
        <end position="291"/>
    </location>
</feature>
<feature type="non-terminal residue" evidence="6">
    <location>
        <position position="430"/>
    </location>
</feature>
<proteinExistence type="predicted"/>
<dbReference type="GO" id="GO:0000932">
    <property type="term" value="C:P-body"/>
    <property type="evidence" value="ECO:0007669"/>
    <property type="project" value="TreeGrafter"/>
</dbReference>
<feature type="compositionally biased region" description="Basic and acidic residues" evidence="5">
    <location>
        <begin position="348"/>
        <end position="357"/>
    </location>
</feature>
<dbReference type="PANTHER" id="PTHR15598">
    <property type="entry name" value="ENHANCER OF MRNA-DECAPPING PROTEIN 4"/>
    <property type="match status" value="1"/>
</dbReference>
<evidence type="ECO:0000313" key="6">
    <source>
        <dbReference type="EMBL" id="MCH91634.1"/>
    </source>
</evidence>
<protein>
    <submittedName>
        <fullName evidence="6">Enhancer of mRNA-decapping protein 4-like</fullName>
    </submittedName>
</protein>
<dbReference type="GO" id="GO:0031087">
    <property type="term" value="P:deadenylation-independent decapping of nuclear-transcribed mRNA"/>
    <property type="evidence" value="ECO:0007669"/>
    <property type="project" value="InterPro"/>
</dbReference>
<feature type="non-terminal residue" evidence="6">
    <location>
        <position position="1"/>
    </location>
</feature>
<dbReference type="AlphaFoldDB" id="A0A392MZF9"/>
<comment type="caution">
    <text evidence="6">The sequence shown here is derived from an EMBL/GenBank/DDBJ whole genome shotgun (WGS) entry which is preliminary data.</text>
</comment>
<keyword evidence="3" id="KW-0853">WD repeat</keyword>
<evidence type="ECO:0000256" key="5">
    <source>
        <dbReference type="SAM" id="MobiDB-lite"/>
    </source>
</evidence>
<feature type="region of interest" description="Disordered" evidence="5">
    <location>
        <begin position="66"/>
        <end position="89"/>
    </location>
</feature>
<evidence type="ECO:0000313" key="7">
    <source>
        <dbReference type="Proteomes" id="UP000265520"/>
    </source>
</evidence>
<dbReference type="Proteomes" id="UP000265520">
    <property type="component" value="Unassembled WGS sequence"/>
</dbReference>
<name>A0A392MZF9_9FABA</name>
<evidence type="ECO:0000256" key="4">
    <source>
        <dbReference type="ARBA" id="ARBA00022737"/>
    </source>
</evidence>
<organism evidence="6 7">
    <name type="scientific">Trifolium medium</name>
    <dbReference type="NCBI Taxonomy" id="97028"/>
    <lineage>
        <taxon>Eukaryota</taxon>
        <taxon>Viridiplantae</taxon>
        <taxon>Streptophyta</taxon>
        <taxon>Embryophyta</taxon>
        <taxon>Tracheophyta</taxon>
        <taxon>Spermatophyta</taxon>
        <taxon>Magnoliopsida</taxon>
        <taxon>eudicotyledons</taxon>
        <taxon>Gunneridae</taxon>
        <taxon>Pentapetalae</taxon>
        <taxon>rosids</taxon>
        <taxon>fabids</taxon>
        <taxon>Fabales</taxon>
        <taxon>Fabaceae</taxon>
        <taxon>Papilionoideae</taxon>
        <taxon>50 kb inversion clade</taxon>
        <taxon>NPAAA clade</taxon>
        <taxon>Hologalegina</taxon>
        <taxon>IRL clade</taxon>
        <taxon>Trifolieae</taxon>
        <taxon>Trifolium</taxon>
    </lineage>
</organism>
<comment type="subcellular location">
    <subcellularLocation>
        <location evidence="1">Cytoplasm</location>
    </subcellularLocation>
</comment>
<accession>A0A392MZF9</accession>
<feature type="region of interest" description="Disordered" evidence="5">
    <location>
        <begin position="322"/>
        <end position="430"/>
    </location>
</feature>